<dbReference type="Gene3D" id="3.90.25.10">
    <property type="entry name" value="UDP-galactose 4-epimerase, domain 1"/>
    <property type="match status" value="1"/>
</dbReference>
<dbReference type="Proteomes" id="UP000675880">
    <property type="component" value="Unassembled WGS sequence"/>
</dbReference>
<comment type="similarity">
    <text evidence="1">Belongs to the NAD(P)-dependent epimerase/dehydratase family.</text>
</comment>
<dbReference type="Gene3D" id="3.40.50.720">
    <property type="entry name" value="NAD(P)-binding Rossmann-like Domain"/>
    <property type="match status" value="1"/>
</dbReference>
<dbReference type="PANTHER" id="PTHR43000">
    <property type="entry name" value="DTDP-D-GLUCOSE 4,6-DEHYDRATASE-RELATED"/>
    <property type="match status" value="1"/>
</dbReference>
<name>A0ABN7LUU8_9BACT</name>
<dbReference type="InterPro" id="IPR001509">
    <property type="entry name" value="Epimerase_deHydtase"/>
</dbReference>
<keyword evidence="4" id="KW-1185">Reference proteome</keyword>
<sequence>MYWKNKRVLITGGAGQIGSHLVARLAAEGAQVTVADNLWRGKKSNLLAEDGVPVIDLEHRFLELDLADYRNCERATEGQDVVYHLADVVAGINYVFGNQFSLFNANLIIDSNMLRAAIANHASSYVYVGTACSYPAERQSKLNPPPFKEDDVYPASPESSYGWSKLMGEMGCDLARKEKLLDIGILRFHNVYGPHCEMSPEKSQVIPSLIRKAIRYPDEEFVVWGSGKQRRAFVFVSDIVDALVSVATKGMNRGVIQIGPDYSTSIKEIAERVCAISGKQIDIRFDTSKPEGDVDRAADWTRARTLLDWSPKTSIQEGLEQTYAWCERQILQGVGRG</sequence>
<dbReference type="RefSeq" id="WP_213042970.1">
    <property type="nucleotide sequence ID" value="NZ_CAJNBJ010000017.1"/>
</dbReference>
<gene>
    <name evidence="3" type="ORF">NSPZN2_40090</name>
</gene>
<dbReference type="InterPro" id="IPR036291">
    <property type="entry name" value="NAD(P)-bd_dom_sf"/>
</dbReference>
<evidence type="ECO:0000256" key="1">
    <source>
        <dbReference type="ARBA" id="ARBA00007637"/>
    </source>
</evidence>
<proteinExistence type="inferred from homology"/>
<dbReference type="EMBL" id="CAJNBJ010000017">
    <property type="protein sequence ID" value="CAE6766972.1"/>
    <property type="molecule type" value="Genomic_DNA"/>
</dbReference>
<protein>
    <submittedName>
        <fullName evidence="3">NAD-dependent epimerase/dehydratase</fullName>
    </submittedName>
</protein>
<dbReference type="SUPFAM" id="SSF51735">
    <property type="entry name" value="NAD(P)-binding Rossmann-fold domains"/>
    <property type="match status" value="1"/>
</dbReference>
<evidence type="ECO:0000259" key="2">
    <source>
        <dbReference type="Pfam" id="PF01370"/>
    </source>
</evidence>
<feature type="domain" description="NAD-dependent epimerase/dehydratase" evidence="2">
    <location>
        <begin position="8"/>
        <end position="259"/>
    </location>
</feature>
<evidence type="ECO:0000313" key="3">
    <source>
        <dbReference type="EMBL" id="CAE6766972.1"/>
    </source>
</evidence>
<accession>A0ABN7LUU8</accession>
<evidence type="ECO:0000313" key="4">
    <source>
        <dbReference type="Proteomes" id="UP000675880"/>
    </source>
</evidence>
<organism evidence="3 4">
    <name type="scientific">Nitrospira defluvii</name>
    <dbReference type="NCBI Taxonomy" id="330214"/>
    <lineage>
        <taxon>Bacteria</taxon>
        <taxon>Pseudomonadati</taxon>
        <taxon>Nitrospirota</taxon>
        <taxon>Nitrospiria</taxon>
        <taxon>Nitrospirales</taxon>
        <taxon>Nitrospiraceae</taxon>
        <taxon>Nitrospira</taxon>
    </lineage>
</organism>
<reference evidence="3 4" key="1">
    <citation type="submission" date="2021-02" db="EMBL/GenBank/DDBJ databases">
        <authorList>
            <person name="Han P."/>
        </authorList>
    </citation>
    <scope>NUCLEOTIDE SEQUENCE [LARGE SCALE GENOMIC DNA]</scope>
    <source>
        <strain evidence="3">Candidatus Nitrospira sp. ZN2</strain>
    </source>
</reference>
<comment type="caution">
    <text evidence="3">The sequence shown here is derived from an EMBL/GenBank/DDBJ whole genome shotgun (WGS) entry which is preliminary data.</text>
</comment>
<dbReference type="Pfam" id="PF01370">
    <property type="entry name" value="Epimerase"/>
    <property type="match status" value="1"/>
</dbReference>